<dbReference type="Pfam" id="PF01047">
    <property type="entry name" value="MarR"/>
    <property type="match status" value="1"/>
</dbReference>
<dbReference type="InterPro" id="IPR000835">
    <property type="entry name" value="HTH_MarR-typ"/>
</dbReference>
<dbReference type="Gene3D" id="1.10.10.10">
    <property type="entry name" value="Winged helix-like DNA-binding domain superfamily/Winged helix DNA-binding domain"/>
    <property type="match status" value="1"/>
</dbReference>
<sequence length="410" mass="44839">MNSAVEEPNSVIDIRKNRLRSNLLLELYQSGDTSINKMARLFHASIPSATGIVNELIREGWITESGTGPARAGRPPVLYGLNSKKYLTLIMDINRHDTHLVIFDLHNQIIVKRKVDIRLDDSSSFLEELFKETDIFLKFHDIPREKLWGIGVSMPGLINATQGINLTYLNLTPPGVPLSTYLRDHFNLPVCLCNDTKATTIGEHRFGYAVNKSQVLTINIDWGVGLGILLNGEVFNGASGFAGELGHIQVKPDGLLCHCGKIGCLDTTTSAMALIRRAKEGINSGQATILSQLVNHNLDLLETSHLIEAVHAGDEFSIDLLSTVGTELGKGLATAVHLFNPEVIIVGGLLAEAGPFISNPIEQAINKYCLSDFKNTLSIHISKLGPKARLLGTQAHLFEHLIVKEFSSSL</sequence>
<dbReference type="InterPro" id="IPR043129">
    <property type="entry name" value="ATPase_NBD"/>
</dbReference>
<dbReference type="Proteomes" id="UP000199532">
    <property type="component" value="Unassembled WGS sequence"/>
</dbReference>
<dbReference type="Pfam" id="PF00480">
    <property type="entry name" value="ROK"/>
    <property type="match status" value="1"/>
</dbReference>
<dbReference type="InterPro" id="IPR036388">
    <property type="entry name" value="WH-like_DNA-bd_sf"/>
</dbReference>
<dbReference type="PANTHER" id="PTHR18964:SF149">
    <property type="entry name" value="BIFUNCTIONAL UDP-N-ACETYLGLUCOSAMINE 2-EPIMERASE_N-ACETYLMANNOSAMINE KINASE"/>
    <property type="match status" value="1"/>
</dbReference>
<keyword evidence="3" id="KW-0808">Transferase</keyword>
<dbReference type="RefSeq" id="WP_090332876.1">
    <property type="nucleotide sequence ID" value="NZ_FNXY01000002.1"/>
</dbReference>
<dbReference type="InterPro" id="IPR000600">
    <property type="entry name" value="ROK"/>
</dbReference>
<accession>A0A1H6RG18</accession>
<evidence type="ECO:0000313" key="3">
    <source>
        <dbReference type="EMBL" id="SEI50545.1"/>
    </source>
</evidence>
<keyword evidence="4" id="KW-1185">Reference proteome</keyword>
<feature type="domain" description="HTH marR-type" evidence="2">
    <location>
        <begin position="23"/>
        <end position="63"/>
    </location>
</feature>
<dbReference type="GO" id="GO:0003700">
    <property type="term" value="F:DNA-binding transcription factor activity"/>
    <property type="evidence" value="ECO:0007669"/>
    <property type="project" value="InterPro"/>
</dbReference>
<reference evidence="3 4" key="1">
    <citation type="submission" date="2016-10" db="EMBL/GenBank/DDBJ databases">
        <authorList>
            <person name="de Groot N.N."/>
        </authorList>
    </citation>
    <scope>NUCLEOTIDE SEQUENCE [LARGE SCALE GENOMIC DNA]</scope>
    <source>
        <strain evidence="3 4">DSM 19938</strain>
    </source>
</reference>
<evidence type="ECO:0000256" key="1">
    <source>
        <dbReference type="ARBA" id="ARBA00006479"/>
    </source>
</evidence>
<name>A0A1H6RG18_9BACT</name>
<gene>
    <name evidence="3" type="ORF">SAMN04487995_1008</name>
</gene>
<keyword evidence="3" id="KW-0418">Kinase</keyword>
<dbReference type="OrthoDB" id="9810372at2"/>
<evidence type="ECO:0000259" key="2">
    <source>
        <dbReference type="Pfam" id="PF01047"/>
    </source>
</evidence>
<dbReference type="AlphaFoldDB" id="A0A1H6RG18"/>
<dbReference type="PANTHER" id="PTHR18964">
    <property type="entry name" value="ROK (REPRESSOR, ORF, KINASE) FAMILY"/>
    <property type="match status" value="1"/>
</dbReference>
<dbReference type="PROSITE" id="PS01125">
    <property type="entry name" value="ROK"/>
    <property type="match status" value="1"/>
</dbReference>
<dbReference type="EMBL" id="FNXY01000002">
    <property type="protein sequence ID" value="SEI50545.1"/>
    <property type="molecule type" value="Genomic_DNA"/>
</dbReference>
<dbReference type="SUPFAM" id="SSF53067">
    <property type="entry name" value="Actin-like ATPase domain"/>
    <property type="match status" value="1"/>
</dbReference>
<proteinExistence type="inferred from homology"/>
<dbReference type="InterPro" id="IPR036390">
    <property type="entry name" value="WH_DNA-bd_sf"/>
</dbReference>
<comment type="similarity">
    <text evidence="1">Belongs to the ROK (NagC/XylR) family.</text>
</comment>
<protein>
    <submittedName>
        <fullName evidence="3">Sugar kinase of the NBD/HSP70 family, may contain an N-terminal HTH domain</fullName>
    </submittedName>
</protein>
<dbReference type="STRING" id="408657.SAMN04487995_1008"/>
<dbReference type="SUPFAM" id="SSF46785">
    <property type="entry name" value="Winged helix' DNA-binding domain"/>
    <property type="match status" value="1"/>
</dbReference>
<evidence type="ECO:0000313" key="4">
    <source>
        <dbReference type="Proteomes" id="UP000199532"/>
    </source>
</evidence>
<dbReference type="Gene3D" id="3.30.420.40">
    <property type="match status" value="2"/>
</dbReference>
<organism evidence="3 4">
    <name type="scientific">Dyadobacter koreensis</name>
    <dbReference type="NCBI Taxonomy" id="408657"/>
    <lineage>
        <taxon>Bacteria</taxon>
        <taxon>Pseudomonadati</taxon>
        <taxon>Bacteroidota</taxon>
        <taxon>Cytophagia</taxon>
        <taxon>Cytophagales</taxon>
        <taxon>Spirosomataceae</taxon>
        <taxon>Dyadobacter</taxon>
    </lineage>
</organism>
<dbReference type="InterPro" id="IPR049874">
    <property type="entry name" value="ROK_cs"/>
</dbReference>
<dbReference type="GO" id="GO:0016301">
    <property type="term" value="F:kinase activity"/>
    <property type="evidence" value="ECO:0007669"/>
    <property type="project" value="UniProtKB-KW"/>
</dbReference>